<dbReference type="EMBL" id="WQMT02000007">
    <property type="protein sequence ID" value="KAG9220560.1"/>
    <property type="molecule type" value="Genomic_DNA"/>
</dbReference>
<dbReference type="Proteomes" id="UP000824881">
    <property type="component" value="Unassembled WGS sequence"/>
</dbReference>
<proteinExistence type="predicted"/>
<gene>
    <name evidence="1" type="ORF">CCMSSC00406_0004016</name>
</gene>
<name>A0ACB7IS69_PLECO</name>
<accession>A0ACB7IS69</accession>
<protein>
    <submittedName>
        <fullName evidence="1">Uncharacterized protein</fullName>
    </submittedName>
</protein>
<sequence length="226" mass="23866">MPIVAILNWGTSASALVYPGATDRAVRLDGRALGPCYGIQDATDGRAECHETNARRETNNYYAGAATGESGSNSPRKRQQSQHAAGHTSVSPSDTSTPTVKVFIPIVTHDTSTTPSGTSNTTTNTPTRTIEHGIATPIVSQHAVDGAKEEAVNGYDDPSTTTEQPYDNRCPTPTAVVSDIMRSPGDEQRESTGKVDGTKKKWKENDYPSSSLESSSSTAPTPAAQV</sequence>
<reference evidence="1 2" key="1">
    <citation type="journal article" date="2021" name="Appl. Environ. Microbiol.">
        <title>Genetic linkage and physical mapping for an oyster mushroom Pleurotus cornucopiae and QTL analysis for the trait cap color.</title>
        <authorList>
            <person name="Zhang Y."/>
            <person name="Gao W."/>
            <person name="Sonnenberg A."/>
            <person name="Chen Q."/>
            <person name="Zhang J."/>
            <person name="Huang C."/>
        </authorList>
    </citation>
    <scope>NUCLEOTIDE SEQUENCE [LARGE SCALE GENOMIC DNA]</scope>
    <source>
        <strain evidence="1">CCMSSC00406</strain>
    </source>
</reference>
<organism evidence="1 2">
    <name type="scientific">Pleurotus cornucopiae</name>
    <name type="common">Cornucopia mushroom</name>
    <dbReference type="NCBI Taxonomy" id="5321"/>
    <lineage>
        <taxon>Eukaryota</taxon>
        <taxon>Fungi</taxon>
        <taxon>Dikarya</taxon>
        <taxon>Basidiomycota</taxon>
        <taxon>Agaricomycotina</taxon>
        <taxon>Agaricomycetes</taxon>
        <taxon>Agaricomycetidae</taxon>
        <taxon>Agaricales</taxon>
        <taxon>Pleurotineae</taxon>
        <taxon>Pleurotaceae</taxon>
        <taxon>Pleurotus</taxon>
    </lineage>
</organism>
<keyword evidence="2" id="KW-1185">Reference proteome</keyword>
<evidence type="ECO:0000313" key="1">
    <source>
        <dbReference type="EMBL" id="KAG9220560.1"/>
    </source>
</evidence>
<evidence type="ECO:0000313" key="2">
    <source>
        <dbReference type="Proteomes" id="UP000824881"/>
    </source>
</evidence>
<comment type="caution">
    <text evidence="1">The sequence shown here is derived from an EMBL/GenBank/DDBJ whole genome shotgun (WGS) entry which is preliminary data.</text>
</comment>